<evidence type="ECO:0000256" key="2">
    <source>
        <dbReference type="ARBA" id="ARBA00022670"/>
    </source>
</evidence>
<accession>A0A9N9FM06</accession>
<dbReference type="GO" id="GO:0006508">
    <property type="term" value="P:proteolysis"/>
    <property type="evidence" value="ECO:0007669"/>
    <property type="project" value="UniProtKB-KW"/>
</dbReference>
<dbReference type="GO" id="GO:0004252">
    <property type="term" value="F:serine-type endopeptidase activity"/>
    <property type="evidence" value="ECO:0007669"/>
    <property type="project" value="InterPro"/>
</dbReference>
<evidence type="ECO:0000259" key="5">
    <source>
        <dbReference type="Pfam" id="PF00082"/>
    </source>
</evidence>
<keyword evidence="4" id="KW-0720">Serine protease</keyword>
<dbReference type="GO" id="GO:0005615">
    <property type="term" value="C:extracellular space"/>
    <property type="evidence" value="ECO:0007669"/>
    <property type="project" value="TreeGrafter"/>
</dbReference>
<dbReference type="AlphaFoldDB" id="A0A9N9FM06"/>
<evidence type="ECO:0000256" key="4">
    <source>
        <dbReference type="ARBA" id="ARBA00022825"/>
    </source>
</evidence>
<evidence type="ECO:0000256" key="1">
    <source>
        <dbReference type="ARBA" id="ARBA00011073"/>
    </source>
</evidence>
<dbReference type="PROSITE" id="PS00137">
    <property type="entry name" value="SUBTILASE_HIS"/>
    <property type="match status" value="1"/>
</dbReference>
<dbReference type="EMBL" id="CAJVPZ010004210">
    <property type="protein sequence ID" value="CAG8542727.1"/>
    <property type="molecule type" value="Genomic_DNA"/>
</dbReference>
<comment type="caution">
    <text evidence="6">The sequence shown here is derived from an EMBL/GenBank/DDBJ whole genome shotgun (WGS) entry which is preliminary data.</text>
</comment>
<evidence type="ECO:0000313" key="7">
    <source>
        <dbReference type="Proteomes" id="UP000789396"/>
    </source>
</evidence>
<dbReference type="InterPro" id="IPR023828">
    <property type="entry name" value="Peptidase_S8_Ser-AS"/>
</dbReference>
<dbReference type="InterPro" id="IPR050131">
    <property type="entry name" value="Peptidase_S8_subtilisin-like"/>
</dbReference>
<protein>
    <submittedName>
        <fullName evidence="6">11746_t:CDS:1</fullName>
    </submittedName>
</protein>
<dbReference type="SUPFAM" id="SSF52743">
    <property type="entry name" value="Subtilisin-like"/>
    <property type="match status" value="1"/>
</dbReference>
<sequence>PNARSVNDDKVRYNVIFKSKSGRDKHYKWLKNNYNKTVIKSKQSILSIKNKNTVNDFSADGLYGYTAWFTHEFASKKLKKRDEVAVVEKDFTMKINFVVPREIEKTVIPNINLDRIDKGSTLDEKFEFPDTAEFEERAKSGAFFCANCTSDGDQNGHGTNVAGIVAGKTFGVAKKSTVISVRVLNATGAVLSAGVFSKFDISVDSGTSQASPHVAGTIALIIAKSGNQSPAKMATTLNDLSFKNAVDFGGNKTLEKDTANNIVRIPAP</sequence>
<reference evidence="6" key="1">
    <citation type="submission" date="2021-06" db="EMBL/GenBank/DDBJ databases">
        <authorList>
            <person name="Kallberg Y."/>
            <person name="Tangrot J."/>
            <person name="Rosling A."/>
        </authorList>
    </citation>
    <scope>NUCLEOTIDE SEQUENCE</scope>
    <source>
        <strain evidence="6">IN212</strain>
    </source>
</reference>
<organism evidence="6 7">
    <name type="scientific">Racocetra fulgida</name>
    <dbReference type="NCBI Taxonomy" id="60492"/>
    <lineage>
        <taxon>Eukaryota</taxon>
        <taxon>Fungi</taxon>
        <taxon>Fungi incertae sedis</taxon>
        <taxon>Mucoromycota</taxon>
        <taxon>Glomeromycotina</taxon>
        <taxon>Glomeromycetes</taxon>
        <taxon>Diversisporales</taxon>
        <taxon>Gigasporaceae</taxon>
        <taxon>Racocetra</taxon>
    </lineage>
</organism>
<feature type="domain" description="Peptidase S8/S53" evidence="5">
    <location>
        <begin position="205"/>
        <end position="239"/>
    </location>
</feature>
<evidence type="ECO:0000313" key="6">
    <source>
        <dbReference type="EMBL" id="CAG8542727.1"/>
    </source>
</evidence>
<feature type="non-terminal residue" evidence="6">
    <location>
        <position position="1"/>
    </location>
</feature>
<name>A0A9N9FM06_9GLOM</name>
<feature type="domain" description="Peptidase S8/S53" evidence="5">
    <location>
        <begin position="29"/>
        <end position="186"/>
    </location>
</feature>
<dbReference type="PANTHER" id="PTHR43806">
    <property type="entry name" value="PEPTIDASE S8"/>
    <property type="match status" value="1"/>
</dbReference>
<keyword evidence="7" id="KW-1185">Reference proteome</keyword>
<comment type="similarity">
    <text evidence="1">Belongs to the peptidase S8 family.</text>
</comment>
<evidence type="ECO:0000256" key="3">
    <source>
        <dbReference type="ARBA" id="ARBA00022801"/>
    </source>
</evidence>
<dbReference type="InterPro" id="IPR036852">
    <property type="entry name" value="Peptidase_S8/S53_dom_sf"/>
</dbReference>
<dbReference type="Pfam" id="PF00082">
    <property type="entry name" value="Peptidase_S8"/>
    <property type="match status" value="2"/>
</dbReference>
<keyword evidence="2" id="KW-0645">Protease</keyword>
<proteinExistence type="inferred from homology"/>
<dbReference type="PROSITE" id="PS00138">
    <property type="entry name" value="SUBTILASE_SER"/>
    <property type="match status" value="1"/>
</dbReference>
<dbReference type="PANTHER" id="PTHR43806:SF11">
    <property type="entry name" value="CEREVISIN-RELATED"/>
    <property type="match status" value="1"/>
</dbReference>
<dbReference type="Proteomes" id="UP000789396">
    <property type="component" value="Unassembled WGS sequence"/>
</dbReference>
<gene>
    <name evidence="6" type="ORF">RFULGI_LOCUS4294</name>
</gene>
<dbReference type="InterPro" id="IPR022398">
    <property type="entry name" value="Peptidase_S8_His-AS"/>
</dbReference>
<dbReference type="Gene3D" id="3.40.50.200">
    <property type="entry name" value="Peptidase S8/S53 domain"/>
    <property type="match status" value="2"/>
</dbReference>
<dbReference type="InterPro" id="IPR000209">
    <property type="entry name" value="Peptidase_S8/S53_dom"/>
</dbReference>
<dbReference type="OrthoDB" id="206201at2759"/>
<keyword evidence="3" id="KW-0378">Hydrolase</keyword>